<dbReference type="Proteomes" id="UP000828390">
    <property type="component" value="Unassembled WGS sequence"/>
</dbReference>
<reference evidence="1" key="2">
    <citation type="submission" date="2020-11" db="EMBL/GenBank/DDBJ databases">
        <authorList>
            <person name="McCartney M.A."/>
            <person name="Auch B."/>
            <person name="Kono T."/>
            <person name="Mallez S."/>
            <person name="Becker A."/>
            <person name="Gohl D.M."/>
            <person name="Silverstein K.A.T."/>
            <person name="Koren S."/>
            <person name="Bechman K.B."/>
            <person name="Herman A."/>
            <person name="Abrahante J.E."/>
            <person name="Garbe J."/>
        </authorList>
    </citation>
    <scope>NUCLEOTIDE SEQUENCE</scope>
    <source>
        <strain evidence="1">Duluth1</strain>
        <tissue evidence="1">Whole animal</tissue>
    </source>
</reference>
<dbReference type="AlphaFoldDB" id="A0A9D4BZP4"/>
<proteinExistence type="predicted"/>
<organism evidence="1 2">
    <name type="scientific">Dreissena polymorpha</name>
    <name type="common">Zebra mussel</name>
    <name type="synonym">Mytilus polymorpha</name>
    <dbReference type="NCBI Taxonomy" id="45954"/>
    <lineage>
        <taxon>Eukaryota</taxon>
        <taxon>Metazoa</taxon>
        <taxon>Spiralia</taxon>
        <taxon>Lophotrochozoa</taxon>
        <taxon>Mollusca</taxon>
        <taxon>Bivalvia</taxon>
        <taxon>Autobranchia</taxon>
        <taxon>Heteroconchia</taxon>
        <taxon>Euheterodonta</taxon>
        <taxon>Imparidentia</taxon>
        <taxon>Neoheterodontei</taxon>
        <taxon>Myida</taxon>
        <taxon>Dreissenoidea</taxon>
        <taxon>Dreissenidae</taxon>
        <taxon>Dreissena</taxon>
    </lineage>
</organism>
<reference evidence="1" key="1">
    <citation type="journal article" date="2019" name="bioRxiv">
        <title>The Genome of the Zebra Mussel, Dreissena polymorpha: A Resource for Invasive Species Research.</title>
        <authorList>
            <person name="McCartney M.A."/>
            <person name="Auch B."/>
            <person name="Kono T."/>
            <person name="Mallez S."/>
            <person name="Zhang Y."/>
            <person name="Obille A."/>
            <person name="Becker A."/>
            <person name="Abrahante J.E."/>
            <person name="Garbe J."/>
            <person name="Badalamenti J.P."/>
            <person name="Herman A."/>
            <person name="Mangelson H."/>
            <person name="Liachko I."/>
            <person name="Sullivan S."/>
            <person name="Sone E.D."/>
            <person name="Koren S."/>
            <person name="Silverstein K.A.T."/>
            <person name="Beckman K.B."/>
            <person name="Gohl D.M."/>
        </authorList>
    </citation>
    <scope>NUCLEOTIDE SEQUENCE</scope>
    <source>
        <strain evidence="1">Duluth1</strain>
        <tissue evidence="1">Whole animal</tissue>
    </source>
</reference>
<gene>
    <name evidence="1" type="ORF">DPMN_073717</name>
</gene>
<name>A0A9D4BZP4_DREPO</name>
<sequence>MSLIIAPQHSAASQPPRSIFRPQTHLPPLQWVPFSPREPTSTLLAHSPGYTEHGYKSVSCSSHLPSRWVTAGLHACRPPCQANRDITSSLPAQWCMHRADHEMPLLPASAPDRTNRPGTRLLLVGYPENDPA</sequence>
<protein>
    <submittedName>
        <fullName evidence="1">Uncharacterized protein</fullName>
    </submittedName>
</protein>
<dbReference type="EMBL" id="JAIWYP010000014">
    <property type="protein sequence ID" value="KAH3713914.1"/>
    <property type="molecule type" value="Genomic_DNA"/>
</dbReference>
<accession>A0A9D4BZP4</accession>
<evidence type="ECO:0000313" key="2">
    <source>
        <dbReference type="Proteomes" id="UP000828390"/>
    </source>
</evidence>
<evidence type="ECO:0000313" key="1">
    <source>
        <dbReference type="EMBL" id="KAH3713914.1"/>
    </source>
</evidence>
<comment type="caution">
    <text evidence="1">The sequence shown here is derived from an EMBL/GenBank/DDBJ whole genome shotgun (WGS) entry which is preliminary data.</text>
</comment>
<keyword evidence="2" id="KW-1185">Reference proteome</keyword>